<feature type="coiled-coil region" evidence="1">
    <location>
        <begin position="56"/>
        <end position="83"/>
    </location>
</feature>
<keyword evidence="2" id="KW-0812">Transmembrane</keyword>
<reference evidence="5 6" key="1">
    <citation type="submission" date="2016-11" db="EMBL/GenBank/DDBJ databases">
        <authorList>
            <person name="Jaros S."/>
            <person name="Januszkiewicz K."/>
            <person name="Wedrychowicz H."/>
        </authorList>
    </citation>
    <scope>NUCLEOTIDE SEQUENCE [LARGE SCALE GENOMIC DNA]</scope>
    <source>
        <strain evidence="5 6">DSM 21986</strain>
    </source>
</reference>
<evidence type="ECO:0000259" key="4">
    <source>
        <dbReference type="Pfam" id="PF16344"/>
    </source>
</evidence>
<keyword evidence="2" id="KW-0472">Membrane</keyword>
<dbReference type="Proteomes" id="UP000184041">
    <property type="component" value="Unassembled WGS sequence"/>
</dbReference>
<sequence length="359" mass="40957">MSEEEQILLDLLDDPSFNRWINGEAGRTEQKRWENWQEESPLHARVRKKADMLYNLPMEESRGSDLQQELKQLQERIDERNNIFQLPDKTRQSSTGYRWAVAASIALLIAMVAAITLFTQQQPKKANSEPLYSNVEVGYGEKANLKISDGSRIRLNANSTLRYSPEQFNRALVEVWLEGEAHFSITRNPDGKNRNFIVHTPDGDIHILGTRFNVNTRFDRTGVVLEEGSLEILFKDPAKGKPENFKLKPGQRAQFSSSQSDIQLQEVDTLLYTAWLDGKLEFRETPLSDLIKNIEQTYGVSVEVQDSTLSKKKISGSLRNPDLQTLLEGVEAVLNVTIVEQKDNLFLIARKQNINKGKI</sequence>
<dbReference type="PANTHER" id="PTHR30273:SF2">
    <property type="entry name" value="PROTEIN FECR"/>
    <property type="match status" value="1"/>
</dbReference>
<evidence type="ECO:0000256" key="1">
    <source>
        <dbReference type="SAM" id="Coils"/>
    </source>
</evidence>
<dbReference type="AlphaFoldDB" id="A0A1M5DTI4"/>
<name>A0A1M5DTI4_9BACT</name>
<dbReference type="Gene3D" id="3.55.50.30">
    <property type="match status" value="1"/>
</dbReference>
<dbReference type="Gene3D" id="2.60.120.1440">
    <property type="match status" value="1"/>
</dbReference>
<proteinExistence type="predicted"/>
<evidence type="ECO:0000259" key="3">
    <source>
        <dbReference type="Pfam" id="PF04773"/>
    </source>
</evidence>
<protein>
    <submittedName>
        <fullName evidence="5">FecR family protein</fullName>
    </submittedName>
</protein>
<gene>
    <name evidence="5" type="ORF">SAMN05443144_11228</name>
</gene>
<dbReference type="EMBL" id="FQUS01000012">
    <property type="protein sequence ID" value="SHF70204.1"/>
    <property type="molecule type" value="Genomic_DNA"/>
</dbReference>
<dbReference type="OrthoDB" id="1523489at2"/>
<feature type="domain" description="Protein FecR C-terminal" evidence="4">
    <location>
        <begin position="279"/>
        <end position="344"/>
    </location>
</feature>
<dbReference type="InterPro" id="IPR006860">
    <property type="entry name" value="FecR"/>
</dbReference>
<organism evidence="5 6">
    <name type="scientific">Fodinibius roseus</name>
    <dbReference type="NCBI Taxonomy" id="1194090"/>
    <lineage>
        <taxon>Bacteria</taxon>
        <taxon>Pseudomonadati</taxon>
        <taxon>Balneolota</taxon>
        <taxon>Balneolia</taxon>
        <taxon>Balneolales</taxon>
        <taxon>Balneolaceae</taxon>
        <taxon>Fodinibius</taxon>
    </lineage>
</organism>
<keyword evidence="1" id="KW-0175">Coiled coil</keyword>
<evidence type="ECO:0000313" key="6">
    <source>
        <dbReference type="Proteomes" id="UP000184041"/>
    </source>
</evidence>
<dbReference type="InterPro" id="IPR012373">
    <property type="entry name" value="Ferrdict_sens_TM"/>
</dbReference>
<accession>A0A1M5DTI4</accession>
<feature type="domain" description="FecR protein" evidence="3">
    <location>
        <begin position="135"/>
        <end position="230"/>
    </location>
</feature>
<dbReference type="GO" id="GO:0016989">
    <property type="term" value="F:sigma factor antagonist activity"/>
    <property type="evidence" value="ECO:0007669"/>
    <property type="project" value="TreeGrafter"/>
</dbReference>
<dbReference type="Pfam" id="PF16344">
    <property type="entry name" value="FecR_C"/>
    <property type="match status" value="1"/>
</dbReference>
<dbReference type="PIRSF" id="PIRSF018266">
    <property type="entry name" value="FecR"/>
    <property type="match status" value="1"/>
</dbReference>
<dbReference type="STRING" id="1194090.SAMN05443144_11228"/>
<dbReference type="InterPro" id="IPR032508">
    <property type="entry name" value="FecR_C"/>
</dbReference>
<dbReference type="Pfam" id="PF04773">
    <property type="entry name" value="FecR"/>
    <property type="match status" value="1"/>
</dbReference>
<dbReference type="PANTHER" id="PTHR30273">
    <property type="entry name" value="PERIPLASMIC SIGNAL SENSOR AND SIGMA FACTOR ACTIVATOR FECR-RELATED"/>
    <property type="match status" value="1"/>
</dbReference>
<dbReference type="RefSeq" id="WP_073064383.1">
    <property type="nucleotide sequence ID" value="NZ_FQUS01000012.1"/>
</dbReference>
<evidence type="ECO:0000256" key="2">
    <source>
        <dbReference type="SAM" id="Phobius"/>
    </source>
</evidence>
<feature type="transmembrane region" description="Helical" evidence="2">
    <location>
        <begin position="99"/>
        <end position="118"/>
    </location>
</feature>
<keyword evidence="6" id="KW-1185">Reference proteome</keyword>
<keyword evidence="2" id="KW-1133">Transmembrane helix</keyword>
<evidence type="ECO:0000313" key="5">
    <source>
        <dbReference type="EMBL" id="SHF70204.1"/>
    </source>
</evidence>